<protein>
    <recommendedName>
        <fullName evidence="2">DUF1648 domain-containing protein</fullName>
    </recommendedName>
</protein>
<evidence type="ECO:0000313" key="3">
    <source>
        <dbReference type="EMBL" id="OGG04802.1"/>
    </source>
</evidence>
<feature type="domain" description="DUF1648" evidence="2">
    <location>
        <begin position="7"/>
        <end position="54"/>
    </location>
</feature>
<feature type="transmembrane region" description="Helical" evidence="1">
    <location>
        <begin position="158"/>
        <end position="178"/>
    </location>
</feature>
<feature type="transmembrane region" description="Helical" evidence="1">
    <location>
        <begin position="45"/>
        <end position="64"/>
    </location>
</feature>
<feature type="transmembrane region" description="Helical" evidence="1">
    <location>
        <begin position="184"/>
        <end position="203"/>
    </location>
</feature>
<name>A0A1F5YY34_9BACT</name>
<comment type="caution">
    <text evidence="3">The sequence shown here is derived from an EMBL/GenBank/DDBJ whole genome shotgun (WGS) entry which is preliminary data.</text>
</comment>
<organism evidence="3 4">
    <name type="scientific">Candidatus Gottesmanbacteria bacterium RBG_16_52_11</name>
    <dbReference type="NCBI Taxonomy" id="1798374"/>
    <lineage>
        <taxon>Bacteria</taxon>
        <taxon>Candidatus Gottesmaniibacteriota</taxon>
    </lineage>
</organism>
<dbReference type="Pfam" id="PF13630">
    <property type="entry name" value="SdpI"/>
    <property type="match status" value="1"/>
</dbReference>
<sequence length="259" mass="29556">MKKLTALIIAAQLFFAWLAFPRLPELMPVHWNFRGQIDSYMPKLQAALMMPVMSVVMAVLFAVLPNIDPKNDKYRLFAREWQIIQTGFMAFFAWMQFIIFYVSLNPAAKMMPLMFIGLGALFILLGNYLSKIRQNYFIGIKIPWTLSSEDNWNKTHRYASWTFVAAGILTLAESYFIWYAPAVIFGSIMLATVLPVIYSFLLYKKAAYKMKYVYAALLFVILAVSLLRLTGPEDTWICSGGTWVRHGSPAQAAPSTPCR</sequence>
<dbReference type="STRING" id="1798374.A2Z33_05835"/>
<dbReference type="GO" id="GO:0009636">
    <property type="term" value="P:response to toxic substance"/>
    <property type="evidence" value="ECO:0007669"/>
    <property type="project" value="TreeGrafter"/>
</dbReference>
<evidence type="ECO:0000313" key="4">
    <source>
        <dbReference type="Proteomes" id="UP000178448"/>
    </source>
</evidence>
<reference evidence="3 4" key="1">
    <citation type="journal article" date="2016" name="Nat. Commun.">
        <title>Thousands of microbial genomes shed light on interconnected biogeochemical processes in an aquifer system.</title>
        <authorList>
            <person name="Anantharaman K."/>
            <person name="Brown C.T."/>
            <person name="Hug L.A."/>
            <person name="Sharon I."/>
            <person name="Castelle C.J."/>
            <person name="Probst A.J."/>
            <person name="Thomas B.C."/>
            <person name="Singh A."/>
            <person name="Wilkins M.J."/>
            <person name="Karaoz U."/>
            <person name="Brodie E.L."/>
            <person name="Williams K.H."/>
            <person name="Hubbard S.S."/>
            <person name="Banfield J.F."/>
        </authorList>
    </citation>
    <scope>NUCLEOTIDE SEQUENCE [LARGE SCALE GENOMIC DNA]</scope>
</reference>
<dbReference type="Proteomes" id="UP000178448">
    <property type="component" value="Unassembled WGS sequence"/>
</dbReference>
<feature type="transmembrane region" description="Helical" evidence="1">
    <location>
        <begin position="212"/>
        <end position="230"/>
    </location>
</feature>
<proteinExistence type="predicted"/>
<keyword evidence="1" id="KW-1133">Transmembrane helix</keyword>
<dbReference type="InterPro" id="IPR025962">
    <property type="entry name" value="SdpI/YhfL"/>
</dbReference>
<evidence type="ECO:0000259" key="2">
    <source>
        <dbReference type="Pfam" id="PF07853"/>
    </source>
</evidence>
<dbReference type="Pfam" id="PF07853">
    <property type="entry name" value="DUF1648"/>
    <property type="match status" value="1"/>
</dbReference>
<dbReference type="PANTHER" id="PTHR37810">
    <property type="entry name" value="IMMUNITY PROTEIN SDPI"/>
    <property type="match status" value="1"/>
</dbReference>
<feature type="transmembrane region" description="Helical" evidence="1">
    <location>
        <begin position="84"/>
        <end position="104"/>
    </location>
</feature>
<dbReference type="PANTHER" id="PTHR37810:SF5">
    <property type="entry name" value="IMMUNITY PROTEIN SDPI"/>
    <property type="match status" value="1"/>
</dbReference>
<feature type="transmembrane region" description="Helical" evidence="1">
    <location>
        <begin position="110"/>
        <end position="129"/>
    </location>
</feature>
<gene>
    <name evidence="3" type="ORF">A2Z33_05835</name>
</gene>
<dbReference type="AlphaFoldDB" id="A0A1F5YY34"/>
<accession>A0A1F5YY34</accession>
<keyword evidence="1" id="KW-0472">Membrane</keyword>
<evidence type="ECO:0000256" key="1">
    <source>
        <dbReference type="SAM" id="Phobius"/>
    </source>
</evidence>
<keyword evidence="1" id="KW-0812">Transmembrane</keyword>
<dbReference type="InterPro" id="IPR012867">
    <property type="entry name" value="DUF1648"/>
</dbReference>
<dbReference type="EMBL" id="MFJD01000001">
    <property type="protein sequence ID" value="OGG04802.1"/>
    <property type="molecule type" value="Genomic_DNA"/>
</dbReference>